<proteinExistence type="predicted"/>
<keyword evidence="2" id="KW-1185">Reference proteome</keyword>
<comment type="caution">
    <text evidence="1">The sequence shown here is derived from an EMBL/GenBank/DDBJ whole genome shotgun (WGS) entry which is preliminary data.</text>
</comment>
<name>A0ACC2GI77_DALPE</name>
<evidence type="ECO:0000313" key="1">
    <source>
        <dbReference type="EMBL" id="KAJ8003225.1"/>
    </source>
</evidence>
<evidence type="ECO:0000313" key="2">
    <source>
        <dbReference type="Proteomes" id="UP001157502"/>
    </source>
</evidence>
<protein>
    <submittedName>
        <fullName evidence="1">Uncharacterized protein</fullName>
    </submittedName>
</protein>
<dbReference type="Proteomes" id="UP001157502">
    <property type="component" value="Chromosome 13"/>
</dbReference>
<dbReference type="EMBL" id="CM055740">
    <property type="protein sequence ID" value="KAJ8003225.1"/>
    <property type="molecule type" value="Genomic_DNA"/>
</dbReference>
<gene>
    <name evidence="1" type="ORF">DPEC_G00167190</name>
</gene>
<sequence length="107" mass="11958">MRAQHWPQQSGTVATIQIVYSVKAPRLRLPGEPRAVVSSPHQAWVDPTSWSLSLCRPLFPRLHQATSSSGNPIPPWSPQWITLDTCLNHISTESQIERMLPTLSHSA</sequence>
<organism evidence="1 2">
    <name type="scientific">Dallia pectoralis</name>
    <name type="common">Alaska blackfish</name>
    <dbReference type="NCBI Taxonomy" id="75939"/>
    <lineage>
        <taxon>Eukaryota</taxon>
        <taxon>Metazoa</taxon>
        <taxon>Chordata</taxon>
        <taxon>Craniata</taxon>
        <taxon>Vertebrata</taxon>
        <taxon>Euteleostomi</taxon>
        <taxon>Actinopterygii</taxon>
        <taxon>Neopterygii</taxon>
        <taxon>Teleostei</taxon>
        <taxon>Protacanthopterygii</taxon>
        <taxon>Esociformes</taxon>
        <taxon>Umbridae</taxon>
        <taxon>Dallia</taxon>
    </lineage>
</organism>
<accession>A0ACC2GI77</accession>
<reference evidence="1" key="1">
    <citation type="submission" date="2021-05" db="EMBL/GenBank/DDBJ databases">
        <authorList>
            <person name="Pan Q."/>
            <person name="Jouanno E."/>
            <person name="Zahm M."/>
            <person name="Klopp C."/>
            <person name="Cabau C."/>
            <person name="Louis A."/>
            <person name="Berthelot C."/>
            <person name="Parey E."/>
            <person name="Roest Crollius H."/>
            <person name="Montfort J."/>
            <person name="Robinson-Rechavi M."/>
            <person name="Bouchez O."/>
            <person name="Lampietro C."/>
            <person name="Lopez Roques C."/>
            <person name="Donnadieu C."/>
            <person name="Postlethwait J."/>
            <person name="Bobe J."/>
            <person name="Dillon D."/>
            <person name="Chandos A."/>
            <person name="von Hippel F."/>
            <person name="Guiguen Y."/>
        </authorList>
    </citation>
    <scope>NUCLEOTIDE SEQUENCE</scope>
    <source>
        <strain evidence="1">YG-Jan2019</strain>
    </source>
</reference>